<keyword evidence="3" id="KW-1185">Reference proteome</keyword>
<evidence type="ECO:0000256" key="1">
    <source>
        <dbReference type="SAM" id="MobiDB-lite"/>
    </source>
</evidence>
<gene>
    <name evidence="2" type="ORF">KIPB_004562</name>
</gene>
<feature type="compositionally biased region" description="Basic and acidic residues" evidence="1">
    <location>
        <begin position="62"/>
        <end position="80"/>
    </location>
</feature>
<evidence type="ECO:0000313" key="2">
    <source>
        <dbReference type="EMBL" id="GIQ83269.1"/>
    </source>
</evidence>
<proteinExistence type="predicted"/>
<feature type="compositionally biased region" description="Polar residues" evidence="1">
    <location>
        <begin position="84"/>
        <end position="95"/>
    </location>
</feature>
<comment type="caution">
    <text evidence="2">The sequence shown here is derived from an EMBL/GenBank/DDBJ whole genome shotgun (WGS) entry which is preliminary data.</text>
</comment>
<organism evidence="2 3">
    <name type="scientific">Kipferlia bialata</name>
    <dbReference type="NCBI Taxonomy" id="797122"/>
    <lineage>
        <taxon>Eukaryota</taxon>
        <taxon>Metamonada</taxon>
        <taxon>Carpediemonas-like organisms</taxon>
        <taxon>Kipferlia</taxon>
    </lineage>
</organism>
<feature type="region of interest" description="Disordered" evidence="1">
    <location>
        <begin position="61"/>
        <end position="95"/>
    </location>
</feature>
<protein>
    <submittedName>
        <fullName evidence="2">Uncharacterized protein</fullName>
    </submittedName>
</protein>
<dbReference type="OrthoDB" id="10252825at2759"/>
<reference evidence="2 3" key="1">
    <citation type="journal article" date="2018" name="PLoS ONE">
        <title>The draft genome of Kipferlia bialata reveals reductive genome evolution in fornicate parasites.</title>
        <authorList>
            <person name="Tanifuji G."/>
            <person name="Takabayashi S."/>
            <person name="Kume K."/>
            <person name="Takagi M."/>
            <person name="Nakayama T."/>
            <person name="Kamikawa R."/>
            <person name="Inagaki Y."/>
            <person name="Hashimoto T."/>
        </authorList>
    </citation>
    <scope>NUCLEOTIDE SEQUENCE [LARGE SCALE GENOMIC DNA]</scope>
    <source>
        <strain evidence="2">NY0173</strain>
    </source>
</reference>
<evidence type="ECO:0000313" key="3">
    <source>
        <dbReference type="Proteomes" id="UP000265618"/>
    </source>
</evidence>
<name>A0A9K3CX44_9EUKA</name>
<dbReference type="Proteomes" id="UP000265618">
    <property type="component" value="Unassembled WGS sequence"/>
</dbReference>
<dbReference type="EMBL" id="BDIP01000983">
    <property type="protein sequence ID" value="GIQ83269.1"/>
    <property type="molecule type" value="Genomic_DNA"/>
</dbReference>
<dbReference type="AlphaFoldDB" id="A0A9K3CX44"/>
<sequence length="95" mass="10601">MLLREIFGHNSRLAIVRSCLLRAGGNISKGAAICAYIRPDLLGTKNRVLFVRTPEDIGLQEQEQRAKRVKEETVKVEQERATGPPQNTILSQQSS</sequence>
<accession>A0A9K3CX44</accession>